<accession>A0A5C4VSZ5</accession>
<evidence type="ECO:0000256" key="1">
    <source>
        <dbReference type="ARBA" id="ARBA00001922"/>
    </source>
</evidence>
<keyword evidence="6" id="KW-0413">Isomerase</keyword>
<gene>
    <name evidence="10" type="ORF">FH608_037000</name>
</gene>
<sequence>MELASGFVSVSRDGWRELAVEVLRRSGVETASPEEALSSVTYDGVTVAPLYDLDDLPGDPGLPGEPPFVRGAAGVTGWDVRQRHAVADPEAVLADLENGVTSLWLVVGDGAIPAPALGAVLRDVYLDLAPVVLEAGEQAREAAEVLFGRGDAVRGNLGASCAGGAGLDLALRCAAGFPGLRAITVDATPYHDAGGSDAEELGCSIAQGVAELRALTDGGLTIEQALGQIEFRYAATADQFATVAKLRAARRLWARVAEVCGAPRHGGQRQHAVTSSAMMTARDPWVNLLRTTVACFAAGVGGADAVTVQPFDAALGLPDAFSRRIARNTQSLLLEESGVGRVVDPAGGSWYVERRTADLAEVAWGWFQEIEAAGGIARAGELIAERVAATRARRAADLAHRRLPITGVSEFPDLHEKPVRPPSPTTVPGLASNGPHVTPPPTAAPSPAAGAALRQAPPAAGRSPAETPPGAEPVPGEASVGGASGRGESPEPEGRTGGGLPRVRYAEAFEALRDAADEQIERPKVFLATIGPVAAHTARAAFAANLFRAGGLDTETAGPGTDPEQIATAYAVSGTPVVCLCSTDKLYAQHAAAVAAALRRAGARKVWLAGKGHYEGVDGNLYAGCDALAVLRETFDHLEVTR</sequence>
<comment type="cofactor">
    <cofactor evidence="1">
        <name>adenosylcob(III)alamin</name>
        <dbReference type="ChEBI" id="CHEBI:18408"/>
    </cofactor>
</comment>
<keyword evidence="11" id="KW-1185">Reference proteome</keyword>
<reference evidence="10 11" key="1">
    <citation type="submission" date="2019-10" db="EMBL/GenBank/DDBJ databases">
        <title>Nonomuraea sp. nov., isolated from Phyllanthus amarus.</title>
        <authorList>
            <person name="Klykleung N."/>
            <person name="Tanasupawat S."/>
        </authorList>
    </citation>
    <scope>NUCLEOTIDE SEQUENCE [LARGE SCALE GENOMIC DNA]</scope>
    <source>
        <strain evidence="10 11">PA1-10</strain>
    </source>
</reference>
<evidence type="ECO:0000313" key="10">
    <source>
        <dbReference type="EMBL" id="KAB8190055.1"/>
    </source>
</evidence>
<protein>
    <recommendedName>
        <fullName evidence="4">methylmalonyl-CoA mutase</fullName>
        <ecNumber evidence="4">5.4.99.2</ecNumber>
    </recommendedName>
</protein>
<evidence type="ECO:0000256" key="2">
    <source>
        <dbReference type="ARBA" id="ARBA00008465"/>
    </source>
</evidence>
<evidence type="ECO:0000256" key="4">
    <source>
        <dbReference type="ARBA" id="ARBA00012398"/>
    </source>
</evidence>
<feature type="domain" description="Methylmalonyl-CoA mutase alpha/beta chain catalytic" evidence="9">
    <location>
        <begin position="173"/>
        <end position="419"/>
    </location>
</feature>
<evidence type="ECO:0000256" key="6">
    <source>
        <dbReference type="ARBA" id="ARBA00023235"/>
    </source>
</evidence>
<dbReference type="PANTHER" id="PTHR48101:SF4">
    <property type="entry name" value="METHYLMALONYL-COA MUTASE, MITOCHONDRIAL"/>
    <property type="match status" value="1"/>
</dbReference>
<dbReference type="GO" id="GO:0005737">
    <property type="term" value="C:cytoplasm"/>
    <property type="evidence" value="ECO:0007669"/>
    <property type="project" value="TreeGrafter"/>
</dbReference>
<comment type="subunit">
    <text evidence="3">Heterodimer of an alpha and a beta chain.</text>
</comment>
<comment type="similarity">
    <text evidence="2">Belongs to the methylmalonyl-CoA mutase family.</text>
</comment>
<dbReference type="PANTHER" id="PTHR48101">
    <property type="entry name" value="METHYLMALONYL-COA MUTASE, MITOCHONDRIAL-RELATED"/>
    <property type="match status" value="1"/>
</dbReference>
<evidence type="ECO:0000313" key="11">
    <source>
        <dbReference type="Proteomes" id="UP000312512"/>
    </source>
</evidence>
<dbReference type="InterPro" id="IPR016176">
    <property type="entry name" value="Cbl-dep_enz_cat"/>
</dbReference>
<feature type="region of interest" description="Disordered" evidence="8">
    <location>
        <begin position="412"/>
        <end position="500"/>
    </location>
</feature>
<name>A0A5C4VSZ5_9ACTN</name>
<dbReference type="RefSeq" id="WP_139635034.1">
    <property type="nucleotide sequence ID" value="NZ_VDLX02000017.1"/>
</dbReference>
<dbReference type="Gene3D" id="3.40.50.280">
    <property type="entry name" value="Cobalamin-binding domain"/>
    <property type="match status" value="1"/>
</dbReference>
<dbReference type="InterPro" id="IPR058549">
    <property type="entry name" value="MeMalonylCoA_mutase_a/b_site"/>
</dbReference>
<evidence type="ECO:0000256" key="7">
    <source>
        <dbReference type="ARBA" id="ARBA00023285"/>
    </source>
</evidence>
<dbReference type="PROSITE" id="PS00544">
    <property type="entry name" value="METMALONYL_COA_MUTASE"/>
    <property type="match status" value="1"/>
</dbReference>
<dbReference type="EMBL" id="VDLX02000017">
    <property type="protein sequence ID" value="KAB8190055.1"/>
    <property type="molecule type" value="Genomic_DNA"/>
</dbReference>
<dbReference type="Proteomes" id="UP000312512">
    <property type="component" value="Unassembled WGS sequence"/>
</dbReference>
<dbReference type="GO" id="GO:0004494">
    <property type="term" value="F:methylmalonyl-CoA mutase activity"/>
    <property type="evidence" value="ECO:0007669"/>
    <property type="project" value="UniProtKB-EC"/>
</dbReference>
<dbReference type="InterPro" id="IPR006099">
    <property type="entry name" value="MeMalonylCoA_mutase_a/b_cat"/>
</dbReference>
<keyword evidence="5" id="KW-0846">Cobalamin</keyword>
<dbReference type="Pfam" id="PF01642">
    <property type="entry name" value="MM_CoA_mutase"/>
    <property type="match status" value="1"/>
</dbReference>
<dbReference type="SUPFAM" id="SSF52242">
    <property type="entry name" value="Cobalamin (vitamin B12)-binding domain"/>
    <property type="match status" value="1"/>
</dbReference>
<dbReference type="AlphaFoldDB" id="A0A5C4VSZ5"/>
<evidence type="ECO:0000256" key="8">
    <source>
        <dbReference type="SAM" id="MobiDB-lite"/>
    </source>
</evidence>
<evidence type="ECO:0000256" key="5">
    <source>
        <dbReference type="ARBA" id="ARBA00022628"/>
    </source>
</evidence>
<comment type="caution">
    <text evidence="10">The sequence shown here is derived from an EMBL/GenBank/DDBJ whole genome shotgun (WGS) entry which is preliminary data.</text>
</comment>
<dbReference type="GO" id="GO:0019678">
    <property type="term" value="P:propionate metabolic process, methylmalonyl pathway"/>
    <property type="evidence" value="ECO:0007669"/>
    <property type="project" value="TreeGrafter"/>
</dbReference>
<dbReference type="OrthoDB" id="9762378at2"/>
<organism evidence="10 11">
    <name type="scientific">Nonomuraea phyllanthi</name>
    <dbReference type="NCBI Taxonomy" id="2219224"/>
    <lineage>
        <taxon>Bacteria</taxon>
        <taxon>Bacillati</taxon>
        <taxon>Actinomycetota</taxon>
        <taxon>Actinomycetes</taxon>
        <taxon>Streptosporangiales</taxon>
        <taxon>Streptosporangiaceae</taxon>
        <taxon>Nonomuraea</taxon>
    </lineage>
</organism>
<feature type="compositionally biased region" description="Low complexity" evidence="8">
    <location>
        <begin position="445"/>
        <end position="460"/>
    </location>
</feature>
<evidence type="ECO:0000259" key="9">
    <source>
        <dbReference type="Pfam" id="PF01642"/>
    </source>
</evidence>
<dbReference type="Gene3D" id="3.20.20.240">
    <property type="entry name" value="Methylmalonyl-CoA mutase"/>
    <property type="match status" value="1"/>
</dbReference>
<dbReference type="GO" id="GO:0031419">
    <property type="term" value="F:cobalamin binding"/>
    <property type="evidence" value="ECO:0007669"/>
    <property type="project" value="UniProtKB-KW"/>
</dbReference>
<dbReference type="GO" id="GO:0046872">
    <property type="term" value="F:metal ion binding"/>
    <property type="evidence" value="ECO:0007669"/>
    <property type="project" value="InterPro"/>
</dbReference>
<dbReference type="SUPFAM" id="SSF51703">
    <property type="entry name" value="Cobalamin (vitamin B12)-dependent enzymes"/>
    <property type="match status" value="1"/>
</dbReference>
<dbReference type="EC" id="5.4.99.2" evidence="4"/>
<dbReference type="CDD" id="cd03677">
    <property type="entry name" value="MM_CoA_mutase_beta"/>
    <property type="match status" value="1"/>
</dbReference>
<proteinExistence type="inferred from homology"/>
<dbReference type="InterPro" id="IPR036724">
    <property type="entry name" value="Cobalamin-bd_sf"/>
</dbReference>
<evidence type="ECO:0000256" key="3">
    <source>
        <dbReference type="ARBA" id="ARBA00011870"/>
    </source>
</evidence>
<keyword evidence="7" id="KW-0170">Cobalt</keyword>